<dbReference type="SUPFAM" id="SSF56112">
    <property type="entry name" value="Protein kinase-like (PK-like)"/>
    <property type="match status" value="1"/>
</dbReference>
<evidence type="ECO:0000313" key="3">
    <source>
        <dbReference type="EMBL" id="TFK47177.1"/>
    </source>
</evidence>
<feature type="compositionally biased region" description="Basic and acidic residues" evidence="1">
    <location>
        <begin position="86"/>
        <end position="105"/>
    </location>
</feature>
<dbReference type="Gene3D" id="1.10.510.10">
    <property type="entry name" value="Transferase(Phosphotransferase) domain 1"/>
    <property type="match status" value="1"/>
</dbReference>
<dbReference type="InterPro" id="IPR011009">
    <property type="entry name" value="Kinase-like_dom_sf"/>
</dbReference>
<dbReference type="OrthoDB" id="346907at2759"/>
<feature type="region of interest" description="Disordered" evidence="1">
    <location>
        <begin position="86"/>
        <end position="113"/>
    </location>
</feature>
<feature type="compositionally biased region" description="Polar residues" evidence="1">
    <location>
        <begin position="1"/>
        <end position="12"/>
    </location>
</feature>
<dbReference type="EMBL" id="ML213525">
    <property type="protein sequence ID" value="TFK47177.1"/>
    <property type="molecule type" value="Genomic_DNA"/>
</dbReference>
<sequence>MNDLSRQTSQYAPSVLFSSPVPPSTPATSIHALDAGAFSDRDEPCISVSRTTHDSLLELKQQMDNAKKVCLEIKLRWEELRERTEREAHLRSLSDNMEGDRHGLMTEENQDPQRSLVLETGHTEDVDDALQILLQERILSKRREAEVAEIEGSLSSLLGSWRDLKRLATHEMVAHDGDHSTDDLPFQEWKLKSSVTPATSCRDESPDFMSSSEDDVARLSPTADMIRNITGQIDLSSPYPVACGGFADVYPAVWFDGMREEKVAIKVLRPQYDECDTLKIQKKLKHELRVWCRLRNPHILPLHGVVDRIGKFTAMVSPWKENGRLSKYVERQGEALTLFDRLELLCQIAVGLTYLHGLSPPVVHGDLTSSNVLIDEHGKAFLADFGLSIMITECHANSSSHNLGAVRWAAPEIYLCDARGQTCKVGTECDVYSFGSVMFEILSGHVPYHYLDKDIQVVMKLLAHNKPLRPTESEAYITDEYWEFIQWCWADDPKKRPSINQILTRIQGFREAASTSLI</sequence>
<accession>A0A5C3MQL6</accession>
<dbReference type="GO" id="GO:0005524">
    <property type="term" value="F:ATP binding"/>
    <property type="evidence" value="ECO:0007669"/>
    <property type="project" value="InterPro"/>
</dbReference>
<organism evidence="3 4">
    <name type="scientific">Heliocybe sulcata</name>
    <dbReference type="NCBI Taxonomy" id="5364"/>
    <lineage>
        <taxon>Eukaryota</taxon>
        <taxon>Fungi</taxon>
        <taxon>Dikarya</taxon>
        <taxon>Basidiomycota</taxon>
        <taxon>Agaricomycotina</taxon>
        <taxon>Agaricomycetes</taxon>
        <taxon>Gloeophyllales</taxon>
        <taxon>Gloeophyllaceae</taxon>
        <taxon>Heliocybe</taxon>
    </lineage>
</organism>
<dbReference type="PROSITE" id="PS50011">
    <property type="entry name" value="PROTEIN_KINASE_DOM"/>
    <property type="match status" value="1"/>
</dbReference>
<keyword evidence="3" id="KW-0418">Kinase</keyword>
<proteinExistence type="predicted"/>
<feature type="region of interest" description="Disordered" evidence="1">
    <location>
        <begin position="1"/>
        <end position="28"/>
    </location>
</feature>
<reference evidence="3 4" key="1">
    <citation type="journal article" date="2019" name="Nat. Ecol. Evol.">
        <title>Megaphylogeny resolves global patterns of mushroom evolution.</title>
        <authorList>
            <person name="Varga T."/>
            <person name="Krizsan K."/>
            <person name="Foldi C."/>
            <person name="Dima B."/>
            <person name="Sanchez-Garcia M."/>
            <person name="Sanchez-Ramirez S."/>
            <person name="Szollosi G.J."/>
            <person name="Szarkandi J.G."/>
            <person name="Papp V."/>
            <person name="Albert L."/>
            <person name="Andreopoulos W."/>
            <person name="Angelini C."/>
            <person name="Antonin V."/>
            <person name="Barry K.W."/>
            <person name="Bougher N.L."/>
            <person name="Buchanan P."/>
            <person name="Buyck B."/>
            <person name="Bense V."/>
            <person name="Catcheside P."/>
            <person name="Chovatia M."/>
            <person name="Cooper J."/>
            <person name="Damon W."/>
            <person name="Desjardin D."/>
            <person name="Finy P."/>
            <person name="Geml J."/>
            <person name="Haridas S."/>
            <person name="Hughes K."/>
            <person name="Justo A."/>
            <person name="Karasinski D."/>
            <person name="Kautmanova I."/>
            <person name="Kiss B."/>
            <person name="Kocsube S."/>
            <person name="Kotiranta H."/>
            <person name="LaButti K.M."/>
            <person name="Lechner B.E."/>
            <person name="Liimatainen K."/>
            <person name="Lipzen A."/>
            <person name="Lukacs Z."/>
            <person name="Mihaltcheva S."/>
            <person name="Morgado L.N."/>
            <person name="Niskanen T."/>
            <person name="Noordeloos M.E."/>
            <person name="Ohm R.A."/>
            <person name="Ortiz-Santana B."/>
            <person name="Ovrebo C."/>
            <person name="Racz N."/>
            <person name="Riley R."/>
            <person name="Savchenko A."/>
            <person name="Shiryaev A."/>
            <person name="Soop K."/>
            <person name="Spirin V."/>
            <person name="Szebenyi C."/>
            <person name="Tomsovsky M."/>
            <person name="Tulloss R.E."/>
            <person name="Uehling J."/>
            <person name="Grigoriev I.V."/>
            <person name="Vagvolgyi C."/>
            <person name="Papp T."/>
            <person name="Martin F.M."/>
            <person name="Miettinen O."/>
            <person name="Hibbett D.S."/>
            <person name="Nagy L.G."/>
        </authorList>
    </citation>
    <scope>NUCLEOTIDE SEQUENCE [LARGE SCALE GENOMIC DNA]</scope>
    <source>
        <strain evidence="3 4">OMC1185</strain>
    </source>
</reference>
<dbReference type="GO" id="GO:0004674">
    <property type="term" value="F:protein serine/threonine kinase activity"/>
    <property type="evidence" value="ECO:0007669"/>
    <property type="project" value="TreeGrafter"/>
</dbReference>
<evidence type="ECO:0000259" key="2">
    <source>
        <dbReference type="PROSITE" id="PS50011"/>
    </source>
</evidence>
<dbReference type="PANTHER" id="PTHR44329">
    <property type="entry name" value="SERINE/THREONINE-PROTEIN KINASE TNNI3K-RELATED"/>
    <property type="match status" value="1"/>
</dbReference>
<evidence type="ECO:0000313" key="4">
    <source>
        <dbReference type="Proteomes" id="UP000305948"/>
    </source>
</evidence>
<dbReference type="InterPro" id="IPR000719">
    <property type="entry name" value="Prot_kinase_dom"/>
</dbReference>
<name>A0A5C3MQL6_9AGAM</name>
<dbReference type="PROSITE" id="PS00109">
    <property type="entry name" value="PROTEIN_KINASE_TYR"/>
    <property type="match status" value="1"/>
</dbReference>
<evidence type="ECO:0000256" key="1">
    <source>
        <dbReference type="SAM" id="MobiDB-lite"/>
    </source>
</evidence>
<dbReference type="AlphaFoldDB" id="A0A5C3MQL6"/>
<protein>
    <submittedName>
        <fullName evidence="3">Kinase-like protein</fullName>
    </submittedName>
</protein>
<keyword evidence="3" id="KW-0808">Transferase</keyword>
<gene>
    <name evidence="3" type="ORF">OE88DRAFT_1738864</name>
</gene>
<dbReference type="InterPro" id="IPR008266">
    <property type="entry name" value="Tyr_kinase_AS"/>
</dbReference>
<dbReference type="InterPro" id="IPR001245">
    <property type="entry name" value="Ser-Thr/Tyr_kinase_cat_dom"/>
</dbReference>
<dbReference type="Proteomes" id="UP000305948">
    <property type="component" value="Unassembled WGS sequence"/>
</dbReference>
<dbReference type="Pfam" id="PF07714">
    <property type="entry name" value="PK_Tyr_Ser-Thr"/>
    <property type="match status" value="1"/>
</dbReference>
<dbReference type="InterPro" id="IPR051681">
    <property type="entry name" value="Ser/Thr_Kinases-Pseudokinases"/>
</dbReference>
<keyword evidence="4" id="KW-1185">Reference proteome</keyword>
<feature type="domain" description="Protein kinase" evidence="2">
    <location>
        <begin position="235"/>
        <end position="510"/>
    </location>
</feature>
<dbReference type="STRING" id="5364.A0A5C3MQL6"/>